<dbReference type="SUPFAM" id="SSF53448">
    <property type="entry name" value="Nucleotide-diphospho-sugar transferases"/>
    <property type="match status" value="1"/>
</dbReference>
<dbReference type="InterPro" id="IPR029044">
    <property type="entry name" value="Nucleotide-diphossugar_trans"/>
</dbReference>
<evidence type="ECO:0000259" key="6">
    <source>
        <dbReference type="Pfam" id="PF00535"/>
    </source>
</evidence>
<keyword evidence="4 7" id="KW-0808">Transferase</keyword>
<evidence type="ECO:0000256" key="2">
    <source>
        <dbReference type="ARBA" id="ARBA00022475"/>
    </source>
</evidence>
<dbReference type="GO" id="GO:0005886">
    <property type="term" value="C:plasma membrane"/>
    <property type="evidence" value="ECO:0007669"/>
    <property type="project" value="UniProtKB-SubCell"/>
</dbReference>
<dbReference type="Pfam" id="PF00535">
    <property type="entry name" value="Glycos_transf_2"/>
    <property type="match status" value="1"/>
</dbReference>
<gene>
    <name evidence="7" type="ORF">BDD14_2870</name>
</gene>
<sequence length="340" mass="38092">MGMRSAERSSSSQIITRLFAVIVIYKMQPLDSSTLQTLLASVENTSPDNFDLKILVWDNTPGGQDIGKLPGGILYESAPHNPGLAQAYNQALEQAEAEGYEWLLTLDQDSCLPVDFLAKIADFASELSPDKTIGAIVPQVIADGRIVSPFRFVFGVPRWFGSGFVGTSKRAAYAANSGSTLRVCALREMGGYDPMFPLDLSDTNLFHRLHDSGKSVFIAGDVLVHHDFALLNKPARMSIERYKESLLDDCAFWDLYMGPVARFERIIRFAGRACKDLYFSKESGFWKPTLSELKRRLFTPRQRRIAEWRKWATLRRNNSVRGPGGQSIVLRQGQQNYPQS</sequence>
<evidence type="ECO:0000313" key="7">
    <source>
        <dbReference type="EMBL" id="RZU41353.1"/>
    </source>
</evidence>
<dbReference type="AlphaFoldDB" id="A0A4Q7YW88"/>
<keyword evidence="5" id="KW-0472">Membrane</keyword>
<evidence type="ECO:0000313" key="8">
    <source>
        <dbReference type="Proteomes" id="UP000292958"/>
    </source>
</evidence>
<keyword evidence="2" id="KW-1003">Cell membrane</keyword>
<organism evidence="7 8">
    <name type="scientific">Edaphobacter modestus</name>
    <dbReference type="NCBI Taxonomy" id="388466"/>
    <lineage>
        <taxon>Bacteria</taxon>
        <taxon>Pseudomonadati</taxon>
        <taxon>Acidobacteriota</taxon>
        <taxon>Terriglobia</taxon>
        <taxon>Terriglobales</taxon>
        <taxon>Acidobacteriaceae</taxon>
        <taxon>Edaphobacter</taxon>
    </lineage>
</organism>
<feature type="domain" description="Glycosyltransferase 2-like" evidence="6">
    <location>
        <begin position="32"/>
        <end position="140"/>
    </location>
</feature>
<evidence type="ECO:0000256" key="1">
    <source>
        <dbReference type="ARBA" id="ARBA00004236"/>
    </source>
</evidence>
<dbReference type="PANTHER" id="PTHR43646">
    <property type="entry name" value="GLYCOSYLTRANSFERASE"/>
    <property type="match status" value="1"/>
</dbReference>
<name>A0A4Q7YW88_9BACT</name>
<evidence type="ECO:0000256" key="5">
    <source>
        <dbReference type="ARBA" id="ARBA00023136"/>
    </source>
</evidence>
<keyword evidence="8" id="KW-1185">Reference proteome</keyword>
<protein>
    <submittedName>
        <fullName evidence="7">GT2 family glycosyltransferase</fullName>
    </submittedName>
</protein>
<accession>A0A4Q7YW88</accession>
<dbReference type="PANTHER" id="PTHR43646:SF2">
    <property type="entry name" value="GLYCOSYLTRANSFERASE 2-LIKE DOMAIN-CONTAINING PROTEIN"/>
    <property type="match status" value="1"/>
</dbReference>
<evidence type="ECO:0000256" key="4">
    <source>
        <dbReference type="ARBA" id="ARBA00022679"/>
    </source>
</evidence>
<reference evidence="7 8" key="1">
    <citation type="submission" date="2019-02" db="EMBL/GenBank/DDBJ databases">
        <title>Genomic Encyclopedia of Archaeal and Bacterial Type Strains, Phase II (KMG-II): from individual species to whole genera.</title>
        <authorList>
            <person name="Goeker M."/>
        </authorList>
    </citation>
    <scope>NUCLEOTIDE SEQUENCE [LARGE SCALE GENOMIC DNA]</scope>
    <source>
        <strain evidence="7 8">DSM 18101</strain>
    </source>
</reference>
<dbReference type="EMBL" id="SHKW01000001">
    <property type="protein sequence ID" value="RZU41353.1"/>
    <property type="molecule type" value="Genomic_DNA"/>
</dbReference>
<keyword evidence="3" id="KW-0328">Glycosyltransferase</keyword>
<evidence type="ECO:0000256" key="3">
    <source>
        <dbReference type="ARBA" id="ARBA00022676"/>
    </source>
</evidence>
<proteinExistence type="predicted"/>
<dbReference type="GO" id="GO:0016757">
    <property type="term" value="F:glycosyltransferase activity"/>
    <property type="evidence" value="ECO:0007669"/>
    <property type="project" value="UniProtKB-KW"/>
</dbReference>
<dbReference type="InterPro" id="IPR001173">
    <property type="entry name" value="Glyco_trans_2-like"/>
</dbReference>
<comment type="caution">
    <text evidence="7">The sequence shown here is derived from an EMBL/GenBank/DDBJ whole genome shotgun (WGS) entry which is preliminary data.</text>
</comment>
<dbReference type="Gene3D" id="3.90.550.10">
    <property type="entry name" value="Spore Coat Polysaccharide Biosynthesis Protein SpsA, Chain A"/>
    <property type="match status" value="1"/>
</dbReference>
<dbReference type="Proteomes" id="UP000292958">
    <property type="component" value="Unassembled WGS sequence"/>
</dbReference>
<comment type="subcellular location">
    <subcellularLocation>
        <location evidence="1">Cell membrane</location>
    </subcellularLocation>
</comment>